<feature type="non-terminal residue" evidence="2">
    <location>
        <position position="1"/>
    </location>
</feature>
<reference evidence="2" key="1">
    <citation type="submission" date="2021-02" db="EMBL/GenBank/DDBJ databases">
        <authorList>
            <person name="Nowell W R."/>
        </authorList>
    </citation>
    <scope>NUCLEOTIDE SEQUENCE</scope>
    <source>
        <strain evidence="2">Ploen Becks lab</strain>
    </source>
</reference>
<sequence length="42" mass="4233">SSFSAQLPSSLPAPASFDSSSFSAQLPNAQLSLPKTNGCGSF</sequence>
<gene>
    <name evidence="2" type="ORF">OXX778_LOCUS11714</name>
</gene>
<evidence type="ECO:0000313" key="3">
    <source>
        <dbReference type="Proteomes" id="UP000663879"/>
    </source>
</evidence>
<dbReference type="Proteomes" id="UP000663879">
    <property type="component" value="Unassembled WGS sequence"/>
</dbReference>
<accession>A0A814A432</accession>
<protein>
    <submittedName>
        <fullName evidence="2">Uncharacterized protein</fullName>
    </submittedName>
</protein>
<dbReference type="EMBL" id="CAJNOC010002023">
    <property type="protein sequence ID" value="CAF0907336.1"/>
    <property type="molecule type" value="Genomic_DNA"/>
</dbReference>
<keyword evidence="3" id="KW-1185">Reference proteome</keyword>
<evidence type="ECO:0000256" key="1">
    <source>
        <dbReference type="SAM" id="MobiDB-lite"/>
    </source>
</evidence>
<organism evidence="2 3">
    <name type="scientific">Brachionus calyciflorus</name>
    <dbReference type="NCBI Taxonomy" id="104777"/>
    <lineage>
        <taxon>Eukaryota</taxon>
        <taxon>Metazoa</taxon>
        <taxon>Spiralia</taxon>
        <taxon>Gnathifera</taxon>
        <taxon>Rotifera</taxon>
        <taxon>Eurotatoria</taxon>
        <taxon>Monogononta</taxon>
        <taxon>Pseudotrocha</taxon>
        <taxon>Ploima</taxon>
        <taxon>Brachionidae</taxon>
        <taxon>Brachionus</taxon>
    </lineage>
</organism>
<name>A0A814A432_9BILA</name>
<dbReference type="AlphaFoldDB" id="A0A814A432"/>
<comment type="caution">
    <text evidence="2">The sequence shown here is derived from an EMBL/GenBank/DDBJ whole genome shotgun (WGS) entry which is preliminary data.</text>
</comment>
<proteinExistence type="predicted"/>
<feature type="region of interest" description="Disordered" evidence="1">
    <location>
        <begin position="1"/>
        <end position="21"/>
    </location>
</feature>
<evidence type="ECO:0000313" key="2">
    <source>
        <dbReference type="EMBL" id="CAF0907336.1"/>
    </source>
</evidence>